<reference evidence="2 3" key="1">
    <citation type="submission" date="2024-06" db="EMBL/GenBank/DDBJ databases">
        <authorList>
            <person name="Li F."/>
        </authorList>
    </citation>
    <scope>NUCLEOTIDE SEQUENCE [LARGE SCALE GENOMIC DNA]</scope>
    <source>
        <strain evidence="2 3">GXAS 311</strain>
    </source>
</reference>
<protein>
    <submittedName>
        <fullName evidence="2">Alpha/beta hydrolase</fullName>
    </submittedName>
</protein>
<keyword evidence="3" id="KW-1185">Reference proteome</keyword>
<name>A0ABV2BV89_9GAMM</name>
<proteinExistence type="predicted"/>
<dbReference type="GO" id="GO:0016787">
    <property type="term" value="F:hydrolase activity"/>
    <property type="evidence" value="ECO:0007669"/>
    <property type="project" value="UniProtKB-KW"/>
</dbReference>
<comment type="caution">
    <text evidence="2">The sequence shown here is derived from an EMBL/GenBank/DDBJ whole genome shotgun (WGS) entry which is preliminary data.</text>
</comment>
<dbReference type="EMBL" id="JBEVCJ010000014">
    <property type="protein sequence ID" value="MET1255843.1"/>
    <property type="molecule type" value="Genomic_DNA"/>
</dbReference>
<dbReference type="InterPro" id="IPR029058">
    <property type="entry name" value="AB_hydrolase_fold"/>
</dbReference>
<evidence type="ECO:0000313" key="2">
    <source>
        <dbReference type="EMBL" id="MET1255843.1"/>
    </source>
</evidence>
<organism evidence="2 3">
    <name type="scientific">Aliikangiella maris</name>
    <dbReference type="NCBI Taxonomy" id="3162458"/>
    <lineage>
        <taxon>Bacteria</taxon>
        <taxon>Pseudomonadati</taxon>
        <taxon>Pseudomonadota</taxon>
        <taxon>Gammaproteobacteria</taxon>
        <taxon>Oceanospirillales</taxon>
        <taxon>Pleioneaceae</taxon>
        <taxon>Aliikangiella</taxon>
    </lineage>
</organism>
<gene>
    <name evidence="2" type="ORF">ABVT43_11955</name>
</gene>
<dbReference type="Gene3D" id="3.40.50.1820">
    <property type="entry name" value="alpha/beta hydrolase"/>
    <property type="match status" value="1"/>
</dbReference>
<feature type="domain" description="Serine aminopeptidase S33" evidence="1">
    <location>
        <begin position="46"/>
        <end position="130"/>
    </location>
</feature>
<dbReference type="Proteomes" id="UP001548189">
    <property type="component" value="Unassembled WGS sequence"/>
</dbReference>
<dbReference type="SUPFAM" id="SSF53474">
    <property type="entry name" value="alpha/beta-Hydrolases"/>
    <property type="match status" value="1"/>
</dbReference>
<accession>A0ABV2BV89</accession>
<dbReference type="Pfam" id="PF12146">
    <property type="entry name" value="Hydrolase_4"/>
    <property type="match status" value="1"/>
</dbReference>
<evidence type="ECO:0000259" key="1">
    <source>
        <dbReference type="Pfam" id="PF12146"/>
    </source>
</evidence>
<sequence length="261" mass="29796">MHSFHFGNSQEPLYGVHHEPVGTAFRQSAVIICNPIGHEYYRAHTALCTLADRLANNGYHVLRFDYRGTGDSFGELADYSVADWCDDIMLAADELKAMSGVNNIVAIGLRAGALLTLLTAKNYSFDQLILWDCITQQSSVGQNLQAMHRQFLQSQYWFKYPQDSQVSEVNEYLGFHYSADYLKFLNGADEQLVELPDYLPVTSIYSTKTPENIDSENMFNKMFNEYQCHYIDEAIHWNDVMKHDIKLTTADTLTFIEEALS</sequence>
<keyword evidence="2" id="KW-0378">Hydrolase</keyword>
<dbReference type="InterPro" id="IPR022742">
    <property type="entry name" value="Hydrolase_4"/>
</dbReference>
<dbReference type="RefSeq" id="WP_353896429.1">
    <property type="nucleotide sequence ID" value="NZ_JBEVCJ010000014.1"/>
</dbReference>
<evidence type="ECO:0000313" key="3">
    <source>
        <dbReference type="Proteomes" id="UP001548189"/>
    </source>
</evidence>